<evidence type="ECO:0000313" key="1">
    <source>
        <dbReference type="Proteomes" id="UP000887540"/>
    </source>
</evidence>
<dbReference type="Proteomes" id="UP000887540">
    <property type="component" value="Unplaced"/>
</dbReference>
<keyword evidence="1" id="KW-1185">Reference proteome</keyword>
<reference evidence="2" key="1">
    <citation type="submission" date="2022-11" db="UniProtKB">
        <authorList>
            <consortium name="WormBaseParasite"/>
        </authorList>
    </citation>
    <scope>IDENTIFICATION</scope>
</reference>
<dbReference type="AlphaFoldDB" id="A0A914C010"/>
<organism evidence="1 2">
    <name type="scientific">Acrobeloides nanus</name>
    <dbReference type="NCBI Taxonomy" id="290746"/>
    <lineage>
        <taxon>Eukaryota</taxon>
        <taxon>Metazoa</taxon>
        <taxon>Ecdysozoa</taxon>
        <taxon>Nematoda</taxon>
        <taxon>Chromadorea</taxon>
        <taxon>Rhabditida</taxon>
        <taxon>Tylenchina</taxon>
        <taxon>Cephalobomorpha</taxon>
        <taxon>Cephaloboidea</taxon>
        <taxon>Cephalobidae</taxon>
        <taxon>Acrobeloides</taxon>
    </lineage>
</organism>
<accession>A0A914C010</accession>
<protein>
    <submittedName>
        <fullName evidence="2">Uncharacterized protein</fullName>
    </submittedName>
</protein>
<proteinExistence type="predicted"/>
<sequence>MTLNQGMEYGNRSTIMGLLFLLHSSLFMLLLAFGSNLVTLSFGSFSESMIDCFQVDIYVPSCIIWS</sequence>
<evidence type="ECO:0000313" key="2">
    <source>
        <dbReference type="WBParaSite" id="ACRNAN_Path_1396.g5469.t1"/>
    </source>
</evidence>
<dbReference type="WBParaSite" id="ACRNAN_Path_1396.g5469.t1">
    <property type="protein sequence ID" value="ACRNAN_Path_1396.g5469.t1"/>
    <property type="gene ID" value="ACRNAN_Path_1396.g5469"/>
</dbReference>
<name>A0A914C010_9BILA</name>